<evidence type="ECO:0000313" key="2">
    <source>
        <dbReference type="Proteomes" id="UP001060261"/>
    </source>
</evidence>
<accession>A0ABY5YGY5</accession>
<dbReference type="Pfam" id="PF10706">
    <property type="entry name" value="Aminoglyc_resit"/>
    <property type="match status" value="1"/>
</dbReference>
<keyword evidence="2" id="KW-1185">Reference proteome</keyword>
<protein>
    <submittedName>
        <fullName evidence="1">Uncharacterized protein</fullName>
    </submittedName>
</protein>
<dbReference type="RefSeq" id="WP_260559645.1">
    <property type="nucleotide sequence ID" value="NZ_BAABEC010000018.1"/>
</dbReference>
<dbReference type="InterPro" id="IPR019646">
    <property type="entry name" value="Aminoglyc_AdlTrfase"/>
</dbReference>
<reference evidence="1" key="1">
    <citation type="submission" date="2022-09" db="EMBL/GenBank/DDBJ databases">
        <title>genome sequence of Deinococcus rubellus.</title>
        <authorList>
            <person name="Srinivasan S."/>
        </authorList>
    </citation>
    <scope>NUCLEOTIDE SEQUENCE</scope>
    <source>
        <strain evidence="1">Ant6</strain>
    </source>
</reference>
<dbReference type="Proteomes" id="UP001060261">
    <property type="component" value="Chromosome"/>
</dbReference>
<evidence type="ECO:0000313" key="1">
    <source>
        <dbReference type="EMBL" id="UWX63357.1"/>
    </source>
</evidence>
<organism evidence="1 2">
    <name type="scientific">Deinococcus rubellus</name>
    <dbReference type="NCBI Taxonomy" id="1889240"/>
    <lineage>
        <taxon>Bacteria</taxon>
        <taxon>Thermotogati</taxon>
        <taxon>Deinococcota</taxon>
        <taxon>Deinococci</taxon>
        <taxon>Deinococcales</taxon>
        <taxon>Deinococcaceae</taxon>
        <taxon>Deinococcus</taxon>
    </lineage>
</organism>
<proteinExistence type="predicted"/>
<dbReference type="EMBL" id="CP104213">
    <property type="protein sequence ID" value="UWX63357.1"/>
    <property type="molecule type" value="Genomic_DNA"/>
</dbReference>
<dbReference type="Gene3D" id="3.30.460.40">
    <property type="match status" value="1"/>
</dbReference>
<gene>
    <name evidence="1" type="ORF">N0D28_11440</name>
</gene>
<sequence length="310" mass="34395">MNTPATAEAELRRSLDNYLEGGRTDGVLGDLIALEWPDLQLDLLPDPPTPPQLGALEHLGYRPTPDAQQWIHPGGWCLRLTDVGQLDSLNLQALTTYLSDDPVALERYLGVYRALGRAEADAQLWPEALAATLQRQGFGEVRALVDLFSALPFSWMVASGWALELHLGQRTRLHHDLDVVVPPAAQPYLHALLSPEWRLDACVNGTYRAWDGQAFDGVQVHARRQGWPMLDLMFGGVEDRARRVSPLGWPFLTPEAVLLFKAGRPGSVPRGKDLKDFQCVLPGLDHEARTWLTDSLRQIHGAHPWLGPLG</sequence>
<name>A0ABY5YGY5_9DEIO</name>